<evidence type="ECO:0000256" key="1">
    <source>
        <dbReference type="SAM" id="MobiDB-lite"/>
    </source>
</evidence>
<evidence type="ECO:0000313" key="2">
    <source>
        <dbReference type="EMBL" id="CAD9037194.1"/>
    </source>
</evidence>
<proteinExistence type="predicted"/>
<dbReference type="EMBL" id="HBGA01130471">
    <property type="protein sequence ID" value="CAD9037194.1"/>
    <property type="molecule type" value="Transcribed_RNA"/>
</dbReference>
<organism evidence="2">
    <name type="scientific">Eutreptiella gymnastica</name>
    <dbReference type="NCBI Taxonomy" id="73025"/>
    <lineage>
        <taxon>Eukaryota</taxon>
        <taxon>Discoba</taxon>
        <taxon>Euglenozoa</taxon>
        <taxon>Euglenida</taxon>
        <taxon>Spirocuta</taxon>
        <taxon>Euglenophyceae</taxon>
        <taxon>Eutreptiales</taxon>
        <taxon>Eutreptiaceae</taxon>
        <taxon>Eutreptiella</taxon>
    </lineage>
</organism>
<sequence>MGSSLGKHNFQPGSPSDSVGLVEMDLGHQSTEAEETLTSIAINMWLQRLTKLTKKVTRCLLELELKVLCHAQHQESRDITLSGMHATLHTTLLQGVPQSPRAAVTNGGKGADGLLQQKNGQQPDPQAGLL</sequence>
<gene>
    <name evidence="2" type="ORF">EGYM00392_LOCUS48353</name>
</gene>
<name>A0A7S1NTE3_9EUGL</name>
<dbReference type="AlphaFoldDB" id="A0A7S1NTE3"/>
<feature type="region of interest" description="Disordered" evidence="1">
    <location>
        <begin position="93"/>
        <end position="130"/>
    </location>
</feature>
<reference evidence="2" key="1">
    <citation type="submission" date="2021-01" db="EMBL/GenBank/DDBJ databases">
        <authorList>
            <person name="Corre E."/>
            <person name="Pelletier E."/>
            <person name="Niang G."/>
            <person name="Scheremetjew M."/>
            <person name="Finn R."/>
            <person name="Kale V."/>
            <person name="Holt S."/>
            <person name="Cochrane G."/>
            <person name="Meng A."/>
            <person name="Brown T."/>
            <person name="Cohen L."/>
        </authorList>
    </citation>
    <scope>NUCLEOTIDE SEQUENCE</scope>
    <source>
        <strain evidence="2">NIES-381</strain>
    </source>
</reference>
<protein>
    <submittedName>
        <fullName evidence="2">Uncharacterized protein</fullName>
    </submittedName>
</protein>
<accession>A0A7S1NTE3</accession>